<keyword evidence="5" id="KW-1185">Reference proteome</keyword>
<evidence type="ECO:0000256" key="2">
    <source>
        <dbReference type="SAM" id="Phobius"/>
    </source>
</evidence>
<reference evidence="4 5" key="1">
    <citation type="submission" date="2019-08" db="EMBL/GenBank/DDBJ databases">
        <title>Draft genome sequence of Ulvibacter marinus type strain NBRC 109484.</title>
        <authorList>
            <person name="Kawano K."/>
            <person name="Ushijima N."/>
            <person name="Kihara M."/>
            <person name="Itoh H."/>
        </authorList>
    </citation>
    <scope>NUCLEOTIDE SEQUENCE [LARGE SCALE GENOMIC DNA]</scope>
    <source>
        <strain evidence="4 5">NBRC 109484</strain>
    </source>
</reference>
<evidence type="ECO:0000256" key="1">
    <source>
        <dbReference type="SAM" id="MobiDB-lite"/>
    </source>
</evidence>
<dbReference type="Pfam" id="PF13239">
    <property type="entry name" value="2TM"/>
    <property type="match status" value="1"/>
</dbReference>
<gene>
    <name evidence="4" type="ORF">ULMA_27190</name>
</gene>
<feature type="region of interest" description="Disordered" evidence="1">
    <location>
        <begin position="140"/>
        <end position="159"/>
    </location>
</feature>
<name>A0A5J4J464_9FLAO</name>
<sequence>MFSKNKAKDTVDKEAREQYEYARERIAKKKNLMRHFVVFLVGSVLLIIINPILGYGDDFFIKDWFVWAILIWTFIFLIHLVNVFLINKFMGKEWEDRQLEKLKALQEKRVAELKKQALQEVTIRENKIAKEQEALKDMTASTKEELPEVKKNNPNQLPQ</sequence>
<keyword evidence="2" id="KW-1133">Transmembrane helix</keyword>
<proteinExistence type="predicted"/>
<keyword evidence="2" id="KW-0472">Membrane</keyword>
<evidence type="ECO:0000313" key="5">
    <source>
        <dbReference type="Proteomes" id="UP000326509"/>
    </source>
</evidence>
<dbReference type="Proteomes" id="UP000326509">
    <property type="component" value="Unassembled WGS sequence"/>
</dbReference>
<dbReference type="EMBL" id="BKCG01000009">
    <property type="protein sequence ID" value="GER60611.1"/>
    <property type="molecule type" value="Genomic_DNA"/>
</dbReference>
<accession>A0A5J4J464</accession>
<evidence type="ECO:0000259" key="3">
    <source>
        <dbReference type="Pfam" id="PF13239"/>
    </source>
</evidence>
<organism evidence="4 5">
    <name type="scientific">Patiriisocius marinus</name>
    <dbReference type="NCBI Taxonomy" id="1397112"/>
    <lineage>
        <taxon>Bacteria</taxon>
        <taxon>Pseudomonadati</taxon>
        <taxon>Bacteroidota</taxon>
        <taxon>Flavobacteriia</taxon>
        <taxon>Flavobacteriales</taxon>
        <taxon>Flavobacteriaceae</taxon>
        <taxon>Patiriisocius</taxon>
    </lineage>
</organism>
<dbReference type="OrthoDB" id="1443721at2"/>
<protein>
    <recommendedName>
        <fullName evidence="3">2TM domain-containing protein</fullName>
    </recommendedName>
</protein>
<feature type="domain" description="2TM" evidence="3">
    <location>
        <begin position="21"/>
        <end position="102"/>
    </location>
</feature>
<feature type="compositionally biased region" description="Basic and acidic residues" evidence="1">
    <location>
        <begin position="140"/>
        <end position="151"/>
    </location>
</feature>
<dbReference type="InterPro" id="IPR025698">
    <property type="entry name" value="2TM_dom"/>
</dbReference>
<keyword evidence="2" id="KW-0812">Transmembrane</keyword>
<evidence type="ECO:0000313" key="4">
    <source>
        <dbReference type="EMBL" id="GER60611.1"/>
    </source>
</evidence>
<comment type="caution">
    <text evidence="4">The sequence shown here is derived from an EMBL/GenBank/DDBJ whole genome shotgun (WGS) entry which is preliminary data.</text>
</comment>
<dbReference type="AlphaFoldDB" id="A0A5J4J464"/>
<feature type="transmembrane region" description="Helical" evidence="2">
    <location>
        <begin position="64"/>
        <end position="85"/>
    </location>
</feature>
<feature type="transmembrane region" description="Helical" evidence="2">
    <location>
        <begin position="32"/>
        <end position="52"/>
    </location>
</feature>
<dbReference type="RefSeq" id="WP_151675044.1">
    <property type="nucleotide sequence ID" value="NZ_BKCG01000009.1"/>
</dbReference>